<dbReference type="Gene3D" id="3.90.1530.30">
    <property type="match status" value="1"/>
</dbReference>
<feature type="region of interest" description="Disordered" evidence="3">
    <location>
        <begin position="672"/>
        <end position="699"/>
    </location>
</feature>
<comment type="caution">
    <text evidence="5">The sequence shown here is derived from an EMBL/GenBank/DDBJ whole genome shotgun (WGS) entry which is preliminary data.</text>
</comment>
<dbReference type="NCBIfam" id="TIGR00180">
    <property type="entry name" value="parB_part"/>
    <property type="match status" value="1"/>
</dbReference>
<feature type="domain" description="ParB-like N-terminal" evidence="4">
    <location>
        <begin position="159"/>
        <end position="256"/>
    </location>
</feature>
<dbReference type="InterPro" id="IPR004437">
    <property type="entry name" value="ParB/RepB/Spo0J"/>
</dbReference>
<dbReference type="GO" id="GO:0005694">
    <property type="term" value="C:chromosome"/>
    <property type="evidence" value="ECO:0007669"/>
    <property type="project" value="TreeGrafter"/>
</dbReference>
<dbReference type="AlphaFoldDB" id="A0A3D4V4B5"/>
<dbReference type="SMART" id="SM00470">
    <property type="entry name" value="ParB"/>
    <property type="match status" value="1"/>
</dbReference>
<evidence type="ECO:0000259" key="4">
    <source>
        <dbReference type="SMART" id="SM00470"/>
    </source>
</evidence>
<reference evidence="5 6" key="1">
    <citation type="journal article" date="2018" name="Nat. Biotechnol.">
        <title>A standardized bacterial taxonomy based on genome phylogeny substantially revises the tree of life.</title>
        <authorList>
            <person name="Parks D.H."/>
            <person name="Chuvochina M."/>
            <person name="Waite D.W."/>
            <person name="Rinke C."/>
            <person name="Skarshewski A."/>
            <person name="Chaumeil P.A."/>
            <person name="Hugenholtz P."/>
        </authorList>
    </citation>
    <scope>NUCLEOTIDE SEQUENCE [LARGE SCALE GENOMIC DNA]</scope>
    <source>
        <strain evidence="5">UBA8844</strain>
    </source>
</reference>
<keyword evidence="2" id="KW-0159">Chromosome partition</keyword>
<protein>
    <submittedName>
        <fullName evidence="5">ParB/RepB/Spo0J family partition protein</fullName>
    </submittedName>
</protein>
<dbReference type="PANTHER" id="PTHR33375:SF1">
    <property type="entry name" value="CHROMOSOME-PARTITIONING PROTEIN PARB-RELATED"/>
    <property type="match status" value="1"/>
</dbReference>
<feature type="compositionally biased region" description="Acidic residues" evidence="3">
    <location>
        <begin position="690"/>
        <end position="699"/>
    </location>
</feature>
<dbReference type="InterPro" id="IPR050336">
    <property type="entry name" value="Chromosome_partition/occlusion"/>
</dbReference>
<feature type="region of interest" description="Disordered" evidence="3">
    <location>
        <begin position="1"/>
        <end position="27"/>
    </location>
</feature>
<sequence>MASHVAGPRVATPAGESHEPSGEPNPCGEACGFHGRRAGRQRAPTGQCGRLRGLWRPSHWPRAHADPAPHAAVDCPVPRAPDRTPAARCRHHLHHRRPPCGGHGPRSSPHRSLNRDRIMSPVVVTEGVDIAPDNVAGTVEPYAPEAAPEATVRRAAVPMRVALRQVHASPSNPRKIITLDEIEALGASLQQHGQLTRVLLRPMATPKGADPSVQHYELAAGHRRSLAALHLGWTDIDADVREMDDHSFLMVLWAENLQRADVPPMDEAIGIRDLQAAGWDLAAIAAEIGRPEAYVRGRLALLQLSPAAQQSMHVGLLPVTHAQELAKLPSAVQDDVLREVFNLSPVKLTDVDAAPEIEEDLPPDEDLAAVFTEDNPHGYLAEETWKPVRVPTLEDLRADLKARFYRRLSVVSWPLDDSTLLKGAGACTTCEKRSGHAPTLFPELVNARGEACLDVACFRAKEKAFARRIEQQQLAATLPEGAPMPSKKELKAREAEARAAEKARSEQESAKAQAQREQRYQIKSRARIAGVRAVLAEVTPAGLHSVPLLRALLHLIIDCTKVFEGPKDIVLLEVLGLALPAPLTANWHWQAEEVRTWVDDPTRTERHLVRALVLMVLATSGDVRVSDYFADRQYPALLQLAEVMGVNIVDIMAATERETKEQLVAAAKAEKQATKAAAKKPKRKAQPASSEDDTVAAVA</sequence>
<dbReference type="Gene3D" id="1.10.10.2830">
    <property type="match status" value="1"/>
</dbReference>
<evidence type="ECO:0000256" key="3">
    <source>
        <dbReference type="SAM" id="MobiDB-lite"/>
    </source>
</evidence>
<dbReference type="InterPro" id="IPR003115">
    <property type="entry name" value="ParB_N"/>
</dbReference>
<dbReference type="Proteomes" id="UP000264071">
    <property type="component" value="Unassembled WGS sequence"/>
</dbReference>
<dbReference type="GO" id="GO:0007059">
    <property type="term" value="P:chromosome segregation"/>
    <property type="evidence" value="ECO:0007669"/>
    <property type="project" value="UniProtKB-KW"/>
</dbReference>
<feature type="region of interest" description="Disordered" evidence="3">
    <location>
        <begin position="496"/>
        <end position="518"/>
    </location>
</feature>
<accession>A0A3D4V4B5</accession>
<dbReference type="EMBL" id="DPIY01000002">
    <property type="protein sequence ID" value="HCT55960.1"/>
    <property type="molecule type" value="Genomic_DNA"/>
</dbReference>
<evidence type="ECO:0000313" key="5">
    <source>
        <dbReference type="EMBL" id="HCT55960.1"/>
    </source>
</evidence>
<dbReference type="SUPFAM" id="SSF110849">
    <property type="entry name" value="ParB/Sulfiredoxin"/>
    <property type="match status" value="1"/>
</dbReference>
<feature type="region of interest" description="Disordered" evidence="3">
    <location>
        <begin position="93"/>
        <end position="113"/>
    </location>
</feature>
<name>A0A3D4V4B5_9BACT</name>
<dbReference type="SUPFAM" id="SSF109709">
    <property type="entry name" value="KorB DNA-binding domain-like"/>
    <property type="match status" value="1"/>
</dbReference>
<dbReference type="Pfam" id="PF02195">
    <property type="entry name" value="ParB_N"/>
    <property type="match status" value="1"/>
</dbReference>
<dbReference type="InterPro" id="IPR036086">
    <property type="entry name" value="ParB/Sulfiredoxin_sf"/>
</dbReference>
<evidence type="ECO:0000313" key="6">
    <source>
        <dbReference type="Proteomes" id="UP000264071"/>
    </source>
</evidence>
<dbReference type="Pfam" id="PF17762">
    <property type="entry name" value="HTH_ParB"/>
    <property type="match status" value="1"/>
</dbReference>
<gene>
    <name evidence="5" type="ORF">DGD08_01965</name>
</gene>
<dbReference type="PANTHER" id="PTHR33375">
    <property type="entry name" value="CHROMOSOME-PARTITIONING PROTEIN PARB-RELATED"/>
    <property type="match status" value="1"/>
</dbReference>
<dbReference type="GO" id="GO:0003677">
    <property type="term" value="F:DNA binding"/>
    <property type="evidence" value="ECO:0007669"/>
    <property type="project" value="InterPro"/>
</dbReference>
<dbReference type="InterPro" id="IPR041468">
    <property type="entry name" value="HTH_ParB/Spo0J"/>
</dbReference>
<proteinExistence type="inferred from homology"/>
<evidence type="ECO:0000256" key="2">
    <source>
        <dbReference type="ARBA" id="ARBA00022829"/>
    </source>
</evidence>
<evidence type="ECO:0000256" key="1">
    <source>
        <dbReference type="ARBA" id="ARBA00006295"/>
    </source>
</evidence>
<organism evidence="5 6">
    <name type="scientific">Gemmatimonas aurantiaca</name>
    <dbReference type="NCBI Taxonomy" id="173480"/>
    <lineage>
        <taxon>Bacteria</taxon>
        <taxon>Pseudomonadati</taxon>
        <taxon>Gemmatimonadota</taxon>
        <taxon>Gemmatimonadia</taxon>
        <taxon>Gemmatimonadales</taxon>
        <taxon>Gemmatimonadaceae</taxon>
        <taxon>Gemmatimonas</taxon>
    </lineage>
</organism>
<comment type="similarity">
    <text evidence="1">Belongs to the ParB family.</text>
</comment>